<dbReference type="STRING" id="1675527.AIOL_002370"/>
<dbReference type="GO" id="GO:0008483">
    <property type="term" value="F:transaminase activity"/>
    <property type="evidence" value="ECO:0007669"/>
    <property type="project" value="UniProtKB-KW"/>
</dbReference>
<organism evidence="6 7">
    <name type="scientific">Candidatus Rhodobacter oscarellae</name>
    <dbReference type="NCBI Taxonomy" id="1675527"/>
    <lineage>
        <taxon>Bacteria</taxon>
        <taxon>Pseudomonadati</taxon>
        <taxon>Pseudomonadota</taxon>
        <taxon>Alphaproteobacteria</taxon>
        <taxon>Rhodobacterales</taxon>
        <taxon>Rhodobacter group</taxon>
        <taxon>Rhodobacter</taxon>
    </lineage>
</organism>
<gene>
    <name evidence="6" type="ORF">AIOL_002370</name>
</gene>
<dbReference type="InterPro" id="IPR015422">
    <property type="entry name" value="PyrdxlP-dep_Trfase_small"/>
</dbReference>
<dbReference type="PANTHER" id="PTHR30244:SF36">
    <property type="entry name" value="3-OXO-GLUCOSE-6-PHOSPHATE:GLUTAMATE AMINOTRANSFERASE"/>
    <property type="match status" value="1"/>
</dbReference>
<keyword evidence="6" id="KW-0032">Aminotransferase</keyword>
<dbReference type="CDD" id="cd00616">
    <property type="entry name" value="AHBA_syn"/>
    <property type="match status" value="1"/>
</dbReference>
<evidence type="ECO:0000256" key="2">
    <source>
        <dbReference type="ARBA" id="ARBA00037999"/>
    </source>
</evidence>
<proteinExistence type="inferred from homology"/>
<keyword evidence="1 4" id="KW-0663">Pyridoxal phosphate</keyword>
<dbReference type="PIRSF" id="PIRSF000390">
    <property type="entry name" value="PLP_StrS"/>
    <property type="match status" value="1"/>
</dbReference>
<keyword evidence="7" id="KW-1185">Reference proteome</keyword>
<sequence>MKVPFLDVGAAYRELKDQIDGAVARVMESGYYIGGPEVDAFEADWARYCQADFAVGTGNGLDALVLALRALGIGPGDEVIVPANTFIATWLAVSAVGATIVPVDPDPASHNINANGISSRLSPATKAIIPVHLYGCPADLDGILDVAKDRGIPVIEDAAQAHGARYKGRRIGSHADIVCWSFYPGKNLGAGGDGGAITTNSAKIAERVRMLGNYGSRRKYEHEILGTNSRLDPLQAAILRVKLASLDTWTARRQKIARFYLDALRDADLVLPNAPDFADPVYHLFVVQHQMRDKLQSRLAERGIATLIHYPSPPGQQNAYRDDPSLAEGFPIAQDMSRRVLSLPMGPHLSMECAEYVAEQLRRLTLSDC</sequence>
<dbReference type="InterPro" id="IPR000653">
    <property type="entry name" value="DegT/StrS_aminotransferase"/>
</dbReference>
<reference evidence="6 7" key="1">
    <citation type="submission" date="2015-06" db="EMBL/GenBank/DDBJ databases">
        <title>Draft genome sequence of an Alphaproteobacteria species associated to the Mediterranean sponge Oscarella lobularis.</title>
        <authorList>
            <person name="Jourda C."/>
            <person name="Santini S."/>
            <person name="Claverie J.-M."/>
        </authorList>
    </citation>
    <scope>NUCLEOTIDE SEQUENCE [LARGE SCALE GENOMIC DNA]</scope>
    <source>
        <strain evidence="6">IGS</strain>
    </source>
</reference>
<name>A0A0J9E3X0_9RHOB</name>
<feature type="modified residue" description="N6-(pyridoxal phosphate)lysine" evidence="4">
    <location>
        <position position="186"/>
    </location>
</feature>
<protein>
    <submittedName>
        <fullName evidence="6">Aminotransferase</fullName>
    </submittedName>
</protein>
<dbReference type="InterPro" id="IPR015424">
    <property type="entry name" value="PyrdxlP-dep_Trfase"/>
</dbReference>
<evidence type="ECO:0000256" key="5">
    <source>
        <dbReference type="RuleBase" id="RU004508"/>
    </source>
</evidence>
<dbReference type="SUPFAM" id="SSF53383">
    <property type="entry name" value="PLP-dependent transferases"/>
    <property type="match status" value="1"/>
</dbReference>
<comment type="similarity">
    <text evidence="2 5">Belongs to the DegT/DnrJ/EryC1 family.</text>
</comment>
<dbReference type="GO" id="GO:0000271">
    <property type="term" value="P:polysaccharide biosynthetic process"/>
    <property type="evidence" value="ECO:0007669"/>
    <property type="project" value="TreeGrafter"/>
</dbReference>
<accession>A0A0J9E3X0</accession>
<evidence type="ECO:0000256" key="4">
    <source>
        <dbReference type="PIRSR" id="PIRSR000390-2"/>
    </source>
</evidence>
<dbReference type="InterPro" id="IPR015421">
    <property type="entry name" value="PyrdxlP-dep_Trfase_major"/>
</dbReference>
<dbReference type="PATRIC" id="fig|1675527.3.peg.2483"/>
<keyword evidence="6" id="KW-0808">Transferase</keyword>
<comment type="caution">
    <text evidence="6">The sequence shown here is derived from an EMBL/GenBank/DDBJ whole genome shotgun (WGS) entry which is preliminary data.</text>
</comment>
<evidence type="ECO:0000313" key="6">
    <source>
        <dbReference type="EMBL" id="KMW57407.1"/>
    </source>
</evidence>
<dbReference type="Proteomes" id="UP000037178">
    <property type="component" value="Unassembled WGS sequence"/>
</dbReference>
<dbReference type="OrthoDB" id="9768668at2"/>
<dbReference type="PANTHER" id="PTHR30244">
    <property type="entry name" value="TRANSAMINASE"/>
    <property type="match status" value="1"/>
</dbReference>
<feature type="active site" description="Proton acceptor" evidence="3">
    <location>
        <position position="186"/>
    </location>
</feature>
<evidence type="ECO:0000256" key="3">
    <source>
        <dbReference type="PIRSR" id="PIRSR000390-1"/>
    </source>
</evidence>
<dbReference type="Gene3D" id="3.40.640.10">
    <property type="entry name" value="Type I PLP-dependent aspartate aminotransferase-like (Major domain)"/>
    <property type="match status" value="1"/>
</dbReference>
<dbReference type="Pfam" id="PF01041">
    <property type="entry name" value="DegT_DnrJ_EryC1"/>
    <property type="match status" value="1"/>
</dbReference>
<dbReference type="EMBL" id="LFTY01000002">
    <property type="protein sequence ID" value="KMW57407.1"/>
    <property type="molecule type" value="Genomic_DNA"/>
</dbReference>
<dbReference type="AlphaFoldDB" id="A0A0J9E3X0"/>
<dbReference type="Gene3D" id="3.90.1150.10">
    <property type="entry name" value="Aspartate Aminotransferase, domain 1"/>
    <property type="match status" value="1"/>
</dbReference>
<evidence type="ECO:0000256" key="1">
    <source>
        <dbReference type="ARBA" id="ARBA00022898"/>
    </source>
</evidence>
<evidence type="ECO:0000313" key="7">
    <source>
        <dbReference type="Proteomes" id="UP000037178"/>
    </source>
</evidence>
<dbReference type="GO" id="GO:0030170">
    <property type="term" value="F:pyridoxal phosphate binding"/>
    <property type="evidence" value="ECO:0007669"/>
    <property type="project" value="TreeGrafter"/>
</dbReference>